<protein>
    <submittedName>
        <fullName evidence="2">Uncharacterized protein</fullName>
    </submittedName>
</protein>
<proteinExistence type="predicted"/>
<reference evidence="4" key="1">
    <citation type="submission" date="2016-04" db="EMBL/GenBank/DDBJ databases">
        <authorList>
            <person name="Guldener U."/>
            <person name="Guldener U."/>
        </authorList>
    </citation>
    <scope>NUCLEOTIDE SEQUENCE [LARGE SCALE GENOMIC DNA]</scope>
    <source>
        <strain evidence="4">UB2112</strain>
    </source>
</reference>
<feature type="region of interest" description="Disordered" evidence="1">
    <location>
        <begin position="160"/>
        <end position="184"/>
    </location>
</feature>
<accession>A0A1K0GVB2</accession>
<dbReference type="OrthoDB" id="276151at2759"/>
<dbReference type="EMBL" id="ULHB01000123">
    <property type="protein sequence ID" value="SYW82677.1"/>
    <property type="molecule type" value="Genomic_DNA"/>
</dbReference>
<feature type="region of interest" description="Disordered" evidence="1">
    <location>
        <begin position="842"/>
        <end position="875"/>
    </location>
</feature>
<dbReference type="Proteomes" id="UP000658997">
    <property type="component" value="Unassembled WGS sequence"/>
</dbReference>
<feature type="compositionally biased region" description="Basic and acidic residues" evidence="1">
    <location>
        <begin position="161"/>
        <end position="171"/>
    </location>
</feature>
<keyword evidence="5" id="KW-1185">Reference proteome</keyword>
<sequence length="875" mass="97025">MALRCYSRRNLVPTYRALQQRMSTADPAAAACTAVPAARRYAHNTSSASQQYSSAAQDQQHGSWSFFFPDNLPWAPRKLFASRARHPLVKKLISEIYSTSRDPAANRVWKAYMDLKESYDADIASNSSAASTSLLTQLEPAHLQQLLRAIDPAVARTRKLARAESKRRQNMHEQQSTIASGKSPAKILVAEPHSSKHSGKIFDAHHPVREYMRRVQIIFRDMRLHSSIVPSTSSTVESLPSLADYNHVLSRLAPGGHIGPMSAIWNGITDVSPKAGSQGLHPNQYTYRELMVGLSRHATEQIERVQKGEASKMLDYSPRKKQLEKSARAAAAGLARFGQVLAPSARAAAILAALRTMALLKDMKDHTVTPNQFTLDFAARTLRLAGHIDGLHLLMQQAYGIDLSSSDTTESAEKQSSGVAPTTHTLNTILMALGEQASVPEMVAAYETLAKPLPLDSARADTSSSGEGIFSTNWKDIFNSMRNRDAEVAQQGNIIEETSVPDVFAYVIPHRIYPNTKTFQILLRHCCNEVDPLRSPVALKTQGGTSSINTLAKELTEKALAEMQDGGPRAAEMERRRRGAYTLFAKSLLSEALDRSDELLRLTARNLGINFELTEQTATTSTKGTEQSESVDAETVESAMSTQLRPEYSSVSVNPGKALEADFLPILEPPAFSITALMVEPFFSLASQSKNIGDLRWIRSILSKALQKKAAEVELIDAAWRVYSARFSKARELVTSQDSTAKPKLSDLEGLEPLKLNDQKQSEIYAFLNRLRQQHRLAARQAQDLEQLLYDRLDERMQDLAARRNRKKMQRVNNHREQRIVAEQQRIEEEELEAARKAEAAEARRLRALQKDEQQSLQTSADNAGPPLEAAASTA</sequence>
<dbReference type="AlphaFoldDB" id="A0A1K0GVB2"/>
<evidence type="ECO:0000313" key="4">
    <source>
        <dbReference type="Proteomes" id="UP000179920"/>
    </source>
</evidence>
<evidence type="ECO:0000313" key="5">
    <source>
        <dbReference type="Proteomes" id="UP000658997"/>
    </source>
</evidence>
<reference evidence="2" key="2">
    <citation type="submission" date="2016-04" db="EMBL/GenBank/DDBJ databases">
        <authorList>
            <person name="Evans L.H."/>
            <person name="Alamgir A."/>
            <person name="Owens N."/>
            <person name="Weber N.D."/>
            <person name="Virtaneva K."/>
            <person name="Barbian K."/>
            <person name="Babar A."/>
            <person name="Rosenke K."/>
        </authorList>
    </citation>
    <scope>NUCLEOTIDE SEQUENCE</scope>
    <source>
        <strain evidence="2">UB2112</strain>
    </source>
</reference>
<organism evidence="2 4">
    <name type="scientific">Ustilago bromivora</name>
    <dbReference type="NCBI Taxonomy" id="307758"/>
    <lineage>
        <taxon>Eukaryota</taxon>
        <taxon>Fungi</taxon>
        <taxon>Dikarya</taxon>
        <taxon>Basidiomycota</taxon>
        <taxon>Ustilaginomycotina</taxon>
        <taxon>Ustilaginomycetes</taxon>
        <taxon>Ustilaginales</taxon>
        <taxon>Ustilaginaceae</taxon>
        <taxon>Ustilago</taxon>
    </lineage>
</organism>
<feature type="compositionally biased region" description="Basic and acidic residues" evidence="1">
    <location>
        <begin position="842"/>
        <end position="854"/>
    </location>
</feature>
<evidence type="ECO:0000313" key="2">
    <source>
        <dbReference type="EMBL" id="SAM58620.1"/>
    </source>
</evidence>
<dbReference type="EMBL" id="LT558117">
    <property type="protein sequence ID" value="SAM58620.1"/>
    <property type="molecule type" value="Genomic_DNA"/>
</dbReference>
<name>A0A1K0GVB2_9BASI</name>
<gene>
    <name evidence="3" type="ORF">UBRO2_04799</name>
    <name evidence="2" type="ORF">UBRO_01171</name>
</gene>
<dbReference type="Proteomes" id="UP000179920">
    <property type="component" value="Chromosome I"/>
</dbReference>
<evidence type="ECO:0000256" key="1">
    <source>
        <dbReference type="SAM" id="MobiDB-lite"/>
    </source>
</evidence>
<evidence type="ECO:0000313" key="3">
    <source>
        <dbReference type="EMBL" id="SYW82677.1"/>
    </source>
</evidence>
<reference evidence="3" key="3">
    <citation type="submission" date="2018-08" db="EMBL/GenBank/DDBJ databases">
        <authorList>
            <person name="Guldener U."/>
        </authorList>
    </citation>
    <scope>NUCLEOTIDE SEQUENCE</scope>
    <source>
        <strain evidence="3">UB2</strain>
    </source>
</reference>